<sequence>MRNEPAWAYVYDLNIAEEMLANPAERGIVNVTTFYPRPNRICQVDTRHRKVI</sequence>
<comment type="caution">
    <text evidence="1">The sequence shown here is derived from an EMBL/GenBank/DDBJ whole genome shotgun (WGS) entry which is preliminary data.</text>
</comment>
<organism evidence="1 2">
    <name type="scientific">Eisenbergiella tayi</name>
    <dbReference type="NCBI Taxonomy" id="1432052"/>
    <lineage>
        <taxon>Bacteria</taxon>
        <taxon>Bacillati</taxon>
        <taxon>Bacillota</taxon>
        <taxon>Clostridia</taxon>
        <taxon>Lachnospirales</taxon>
        <taxon>Lachnospiraceae</taxon>
        <taxon>Eisenbergiella</taxon>
    </lineage>
</organism>
<evidence type="ECO:0000313" key="1">
    <source>
        <dbReference type="EMBL" id="ODM06191.1"/>
    </source>
</evidence>
<gene>
    <name evidence="1" type="ORF">BEI61_02080</name>
</gene>
<protein>
    <submittedName>
        <fullName evidence="1">Uncharacterized protein</fullName>
    </submittedName>
</protein>
<accession>A0A1E3ACN3</accession>
<dbReference type="RefSeq" id="WP_159464009.1">
    <property type="nucleotide sequence ID" value="NZ_DBFYTW010000228.1"/>
</dbReference>
<name>A0A1E3ACN3_9FIRM</name>
<reference evidence="1 2" key="1">
    <citation type="submission" date="2016-07" db="EMBL/GenBank/DDBJ databases">
        <title>Characterization of isolates of Eisenbergiella tayi derived from blood cultures, using whole genome sequencing.</title>
        <authorList>
            <person name="Burdz T."/>
            <person name="Wiebe D."/>
            <person name="Huynh C."/>
            <person name="Bernard K."/>
        </authorList>
    </citation>
    <scope>NUCLEOTIDE SEQUENCE [LARGE SCALE GENOMIC DNA]</scope>
    <source>
        <strain evidence="1 2">NML 110608</strain>
    </source>
</reference>
<proteinExistence type="predicted"/>
<evidence type="ECO:0000313" key="2">
    <source>
        <dbReference type="Proteomes" id="UP000094067"/>
    </source>
</evidence>
<dbReference type="Proteomes" id="UP000094067">
    <property type="component" value="Unassembled WGS sequence"/>
</dbReference>
<dbReference type="AlphaFoldDB" id="A0A1E3ACN3"/>
<dbReference type="EMBL" id="MCGH01000002">
    <property type="protein sequence ID" value="ODM06191.1"/>
    <property type="molecule type" value="Genomic_DNA"/>
</dbReference>